<accession>A0A6J4LMM2</accession>
<proteinExistence type="predicted"/>
<evidence type="ECO:0000313" key="1">
    <source>
        <dbReference type="EMBL" id="CAA9336089.1"/>
    </source>
</evidence>
<protein>
    <submittedName>
        <fullName evidence="1">Uncharacterized protein</fullName>
    </submittedName>
</protein>
<name>A0A6J4LMM2_9CHLR</name>
<organism evidence="1">
    <name type="scientific">uncultured Chloroflexia bacterium</name>
    <dbReference type="NCBI Taxonomy" id="1672391"/>
    <lineage>
        <taxon>Bacteria</taxon>
        <taxon>Bacillati</taxon>
        <taxon>Chloroflexota</taxon>
        <taxon>Chloroflexia</taxon>
        <taxon>environmental samples</taxon>
    </lineage>
</organism>
<reference evidence="1" key="1">
    <citation type="submission" date="2020-02" db="EMBL/GenBank/DDBJ databases">
        <authorList>
            <person name="Meier V. D."/>
        </authorList>
    </citation>
    <scope>NUCLEOTIDE SEQUENCE</scope>
    <source>
        <strain evidence="1">AVDCRST_MAG93</strain>
    </source>
</reference>
<sequence length="118" mass="12658">MQVRLFFDKLLSLLGIERGDDLLDESLISRNGGKVKAAATVESLAQAAFEMPMRCLYRTVLMGDSEVVARRLQTIVSTDLLIQAGQLGVASSSIAVSGTETISAMSLRHPTTSSESIL</sequence>
<gene>
    <name evidence="1" type="ORF">AVDCRST_MAG93-6422</name>
</gene>
<dbReference type="AlphaFoldDB" id="A0A6J4LMM2"/>
<dbReference type="EMBL" id="CADCTR010002163">
    <property type="protein sequence ID" value="CAA9336089.1"/>
    <property type="molecule type" value="Genomic_DNA"/>
</dbReference>